<dbReference type="InterPro" id="IPR015421">
    <property type="entry name" value="PyrdxlP-dep_Trfase_major"/>
</dbReference>
<dbReference type="InterPro" id="IPR015424">
    <property type="entry name" value="PyrdxlP-dep_Trfase"/>
</dbReference>
<accession>A0A239JTM2</accession>
<dbReference type="SUPFAM" id="SSF53383">
    <property type="entry name" value="PLP-dependent transferases"/>
    <property type="match status" value="1"/>
</dbReference>
<evidence type="ECO:0000313" key="9">
    <source>
        <dbReference type="Proteomes" id="UP000198415"/>
    </source>
</evidence>
<reference evidence="8 9" key="1">
    <citation type="submission" date="2017-06" db="EMBL/GenBank/DDBJ databases">
        <authorList>
            <person name="Kim H.J."/>
            <person name="Triplett B.A."/>
        </authorList>
    </citation>
    <scope>NUCLEOTIDE SEQUENCE [LARGE SCALE GENOMIC DNA]</scope>
    <source>
        <strain evidence="8 9">DSM 43151</strain>
    </source>
</reference>
<dbReference type="EMBL" id="FZNR01000037">
    <property type="protein sequence ID" value="SNT08224.1"/>
    <property type="molecule type" value="Genomic_DNA"/>
</dbReference>
<dbReference type="GO" id="GO:0030170">
    <property type="term" value="F:pyridoxal phosphate binding"/>
    <property type="evidence" value="ECO:0007669"/>
    <property type="project" value="InterPro"/>
</dbReference>
<keyword evidence="4 6" id="KW-0663">Pyridoxal phosphate</keyword>
<dbReference type="AlphaFoldDB" id="A0A239JTM2"/>
<dbReference type="Pfam" id="PF00282">
    <property type="entry name" value="Pyridoxal_deC"/>
    <property type="match status" value="1"/>
</dbReference>
<dbReference type="GO" id="GO:0019752">
    <property type="term" value="P:carboxylic acid metabolic process"/>
    <property type="evidence" value="ECO:0007669"/>
    <property type="project" value="InterPro"/>
</dbReference>
<dbReference type="GO" id="GO:0005737">
    <property type="term" value="C:cytoplasm"/>
    <property type="evidence" value="ECO:0007669"/>
    <property type="project" value="TreeGrafter"/>
</dbReference>
<proteinExistence type="inferred from homology"/>
<keyword evidence="5 7" id="KW-0456">Lyase</keyword>
<dbReference type="OrthoDB" id="3335676at2"/>
<gene>
    <name evidence="8" type="ORF">SAMN06264365_13728</name>
</gene>
<protein>
    <submittedName>
        <fullName evidence="8">Aromatic-L-amino-acid decarboxylase</fullName>
    </submittedName>
</protein>
<evidence type="ECO:0000256" key="4">
    <source>
        <dbReference type="ARBA" id="ARBA00022898"/>
    </source>
</evidence>
<comment type="similarity">
    <text evidence="2 7">Belongs to the group II decarboxylase family.</text>
</comment>
<dbReference type="InterPro" id="IPR015422">
    <property type="entry name" value="PyrdxlP-dep_Trfase_small"/>
</dbReference>
<evidence type="ECO:0000256" key="6">
    <source>
        <dbReference type="PIRSR" id="PIRSR602129-50"/>
    </source>
</evidence>
<feature type="modified residue" description="N6-(pyridoxal phosphate)lysine" evidence="6">
    <location>
        <position position="296"/>
    </location>
</feature>
<evidence type="ECO:0000256" key="1">
    <source>
        <dbReference type="ARBA" id="ARBA00001933"/>
    </source>
</evidence>
<dbReference type="PANTHER" id="PTHR11999:SF70">
    <property type="entry name" value="MIP05841P"/>
    <property type="match status" value="1"/>
</dbReference>
<evidence type="ECO:0000256" key="7">
    <source>
        <dbReference type="RuleBase" id="RU000382"/>
    </source>
</evidence>
<evidence type="ECO:0000256" key="5">
    <source>
        <dbReference type="ARBA" id="ARBA00023239"/>
    </source>
</evidence>
<dbReference type="InterPro" id="IPR002129">
    <property type="entry name" value="PyrdxlP-dep_de-COase"/>
</dbReference>
<dbReference type="PANTHER" id="PTHR11999">
    <property type="entry name" value="GROUP II PYRIDOXAL-5-PHOSPHATE DECARBOXYLASE"/>
    <property type="match status" value="1"/>
</dbReference>
<name>A0A239JTM2_9ACTN</name>
<dbReference type="RefSeq" id="WP_089299063.1">
    <property type="nucleotide sequence ID" value="NZ_BOMU01000129.1"/>
</dbReference>
<organism evidence="8 9">
    <name type="scientific">Actinoplanes regularis</name>
    <dbReference type="NCBI Taxonomy" id="52697"/>
    <lineage>
        <taxon>Bacteria</taxon>
        <taxon>Bacillati</taxon>
        <taxon>Actinomycetota</taxon>
        <taxon>Actinomycetes</taxon>
        <taxon>Micromonosporales</taxon>
        <taxon>Micromonosporaceae</taxon>
        <taxon>Actinoplanes</taxon>
    </lineage>
</organism>
<sequence>MRNLSLEPDRAEMIEMGRLVLDRVVERTERLAERPASISLTDQAEAELVHALLAPPPAQGSDLSALLGRLDTAADCALETAGPGHLAFIPGSGLYTAALAELYNRAVNRYGGLTSIAPAMAALETSVIRWMAHDVCGLAKGSGGLLTSGGSMATFTATVAARHHKLGEDLARGTVYITTFAHYSVAKAARLAGIRAAQIRIVPHTADLRMDPAAAAAMIRADREAGLRPFLLVATAGTTDTGTVDPLVRLAELARREDLWFHIDAAYGGFFRLTARGRQRLAGLQEGDSITLDPHKALFMPFGTGALVVRDLAALHAAYGGTGSYLQDSDSDDTILDAGQLGPELSREVRGLRAWLPLHLHGVDAFRDALDEKLDLAERVYEVLSEVAELEVLQQPDLTTVAFRYRPTDCSRRAAELADAAGYRLLDRINGHQRVLLSSTVIDDRYTLRVCVVSHRTHRDRIDEALDIIISETRADLPA</sequence>
<dbReference type="Gene3D" id="3.40.640.10">
    <property type="entry name" value="Type I PLP-dependent aspartate aminotransferase-like (Major domain)"/>
    <property type="match status" value="1"/>
</dbReference>
<evidence type="ECO:0000313" key="8">
    <source>
        <dbReference type="EMBL" id="SNT08224.1"/>
    </source>
</evidence>
<comment type="cofactor">
    <cofactor evidence="1 6 7">
        <name>pyridoxal 5'-phosphate</name>
        <dbReference type="ChEBI" id="CHEBI:597326"/>
    </cofactor>
</comment>
<keyword evidence="9" id="KW-1185">Reference proteome</keyword>
<dbReference type="Gene3D" id="3.90.1150.10">
    <property type="entry name" value="Aspartate Aminotransferase, domain 1"/>
    <property type="match status" value="1"/>
</dbReference>
<dbReference type="Proteomes" id="UP000198415">
    <property type="component" value="Unassembled WGS sequence"/>
</dbReference>
<keyword evidence="3" id="KW-0210">Decarboxylase</keyword>
<evidence type="ECO:0000256" key="3">
    <source>
        <dbReference type="ARBA" id="ARBA00022793"/>
    </source>
</evidence>
<dbReference type="InterPro" id="IPR010977">
    <property type="entry name" value="Aromatic_deC"/>
</dbReference>
<evidence type="ECO:0000256" key="2">
    <source>
        <dbReference type="ARBA" id="ARBA00009533"/>
    </source>
</evidence>
<dbReference type="GO" id="GO:0004058">
    <property type="term" value="F:aromatic-L-amino-acid decarboxylase activity"/>
    <property type="evidence" value="ECO:0007669"/>
    <property type="project" value="UniProtKB-ARBA"/>
</dbReference>